<proteinExistence type="predicted"/>
<protein>
    <recommendedName>
        <fullName evidence="3">T9SS type A sorting domain-containing protein</fullName>
    </recommendedName>
</protein>
<dbReference type="AlphaFoldDB" id="A0A660SJ81"/>
<name>A0A660SJ81_UNCW3</name>
<dbReference type="Proteomes" id="UP000268469">
    <property type="component" value="Unassembled WGS sequence"/>
</dbReference>
<evidence type="ECO:0000313" key="2">
    <source>
        <dbReference type="Proteomes" id="UP000268469"/>
    </source>
</evidence>
<gene>
    <name evidence="1" type="ORF">DRP53_04470</name>
</gene>
<reference evidence="1 2" key="1">
    <citation type="submission" date="2018-06" db="EMBL/GenBank/DDBJ databases">
        <title>Extensive metabolic versatility and redundancy in microbially diverse, dynamic hydrothermal sediments.</title>
        <authorList>
            <person name="Dombrowski N."/>
            <person name="Teske A."/>
            <person name="Baker B.J."/>
        </authorList>
    </citation>
    <scope>NUCLEOTIDE SEQUENCE [LARGE SCALE GENOMIC DNA]</scope>
    <source>
        <strain evidence="1">B36_G15</strain>
    </source>
</reference>
<organism evidence="1 2">
    <name type="scientific">candidate division WOR-3 bacterium</name>
    <dbReference type="NCBI Taxonomy" id="2052148"/>
    <lineage>
        <taxon>Bacteria</taxon>
        <taxon>Bacteria division WOR-3</taxon>
    </lineage>
</organism>
<accession>A0A660SJ81</accession>
<evidence type="ECO:0008006" key="3">
    <source>
        <dbReference type="Google" id="ProtNLM"/>
    </source>
</evidence>
<dbReference type="EMBL" id="QNBE01000034">
    <property type="protein sequence ID" value="RKX70592.1"/>
    <property type="molecule type" value="Genomic_DNA"/>
</dbReference>
<evidence type="ECO:0000313" key="1">
    <source>
        <dbReference type="EMBL" id="RKX70592.1"/>
    </source>
</evidence>
<comment type="caution">
    <text evidence="1">The sequence shown here is derived from an EMBL/GenBank/DDBJ whole genome shotgun (WGS) entry which is preliminary data.</text>
</comment>
<sequence length="415" mass="46135">MAIILILPLLWDIKYHDADSIHCGISNYGPILIDFEWPKGSGQYHLFAGGIWFGAIPSDTAVTVGYDPMSGGSEFVPGLCRQGTTAYQNPYVRIYIYPEDWPPPKDTFPMAPDTTLTYEDSWCCLNDGDSSAHSAFPLGIEIYQSGYADTGCPNTIFITSTIKNTTIRPLIGHIGILIDPDIGDPDDDCYSLYRNRWLPSPIKPDTFYIDILPFAYDHDWWEAGWYHPGAVGITPIETPENLGATAVMAFLTEADPDSDGEQFLLLKGIDPKTGDSIGFKPGPVGPGDVRLLLGSGPFQLDPGSTTRFAFGVVFAYDTLALAWQAKLARDFYYHHVSVGEAYRHEVLSDRIATITRGKLMIGSWERIEIYDPTGRLIYKRDHPPRTIDLPLPAGIYFLRLKKPGQFCSSKVIIIH</sequence>